<dbReference type="AlphaFoldDB" id="A0AAN0ME40"/>
<accession>A0AAN0ME40</accession>
<evidence type="ECO:0000313" key="4">
    <source>
        <dbReference type="Proteomes" id="UP001470809"/>
    </source>
</evidence>
<dbReference type="Proteomes" id="UP001470809">
    <property type="component" value="Chromosome"/>
</dbReference>
<dbReference type="GO" id="GO:0009425">
    <property type="term" value="C:bacterial-type flagellum basal body"/>
    <property type="evidence" value="ECO:0007669"/>
    <property type="project" value="UniProtKB-SubCell"/>
</dbReference>
<reference evidence="4" key="1">
    <citation type="submission" date="2024-04" db="EMBL/GenBank/DDBJ databases">
        <title>Phylogenomic analyses of a clade within the roseobacter group suggest taxonomic reassignments of species of the genera Aestuariivita, Citreicella, Loktanella, Nautella, Pelagibaca, Ruegeria, Thalassobius, Thiobacimonas and Tropicibacter, and the proposal o.</title>
        <authorList>
            <person name="Jeon C.O."/>
        </authorList>
    </citation>
    <scope>NUCLEOTIDE SEQUENCE [LARGE SCALE GENOMIC DNA]</scope>
    <source>
        <strain evidence="4">SS1-5</strain>
    </source>
</reference>
<dbReference type="NCBIfam" id="NF009270">
    <property type="entry name" value="PRK12627.1"/>
    <property type="match status" value="1"/>
</dbReference>
<dbReference type="EMBL" id="CP151767">
    <property type="protein sequence ID" value="WZU68048.1"/>
    <property type="molecule type" value="Genomic_DNA"/>
</dbReference>
<keyword evidence="4" id="KW-1185">Reference proteome</keyword>
<sequence length="128" mass="13457">MFDSLDIFQTATAMARHAGARQAIVAQNIANADTPGFQAQAIAPFSETYQSTGATQMRTTRSGHVSGSAIGVAQVELAAAGSEPAPNGNTVSLEEELLNSVAISREHDRALAVYRHAMTVLRTTLGRS</sequence>
<evidence type="ECO:0000256" key="1">
    <source>
        <dbReference type="ARBA" id="ARBA00004117"/>
    </source>
</evidence>
<proteinExistence type="predicted"/>
<gene>
    <name evidence="3" type="ORF">AABB31_03655</name>
</gene>
<evidence type="ECO:0000259" key="2">
    <source>
        <dbReference type="Pfam" id="PF00460"/>
    </source>
</evidence>
<evidence type="ECO:0000313" key="3">
    <source>
        <dbReference type="EMBL" id="WZU68048.1"/>
    </source>
</evidence>
<dbReference type="Pfam" id="PF00460">
    <property type="entry name" value="Flg_bb_rod"/>
    <property type="match status" value="1"/>
</dbReference>
<reference evidence="3 4" key="2">
    <citation type="submission" date="2024-08" db="EMBL/GenBank/DDBJ databases">
        <title>Phylogenomic analyses of a clade within the roseobacter group suggest taxonomic reassignments of species of the genera Aestuariivita, Citreicella, Loktanella, Nautella, Pelagibaca, Ruegeria, Thalassobius, Thiobacimonas and Tropicibacter, and the proposal o.</title>
        <authorList>
            <person name="Jeon C.O."/>
        </authorList>
    </citation>
    <scope>NUCLEOTIDE SEQUENCE [LARGE SCALE GENOMIC DNA]</scope>
    <source>
        <strain evidence="3 4">SS1-5</strain>
    </source>
</reference>
<dbReference type="RefSeq" id="WP_342077341.1">
    <property type="nucleotide sequence ID" value="NZ_CP151767.2"/>
</dbReference>
<dbReference type="KEGG" id="yrh:AABB31_03655"/>
<protein>
    <submittedName>
        <fullName evidence="3">FlgB family protein</fullName>
    </submittedName>
</protein>
<name>A0AAN0ME40_9RHOB</name>
<organism evidence="3 4">
    <name type="scientific">Yoonia rhodophyticola</name>
    <dbReference type="NCBI Taxonomy" id="3137370"/>
    <lineage>
        <taxon>Bacteria</taxon>
        <taxon>Pseudomonadati</taxon>
        <taxon>Pseudomonadota</taxon>
        <taxon>Alphaproteobacteria</taxon>
        <taxon>Rhodobacterales</taxon>
        <taxon>Paracoccaceae</taxon>
        <taxon>Yoonia</taxon>
    </lineage>
</organism>
<dbReference type="InterPro" id="IPR001444">
    <property type="entry name" value="Flag_bb_rod_N"/>
</dbReference>
<comment type="subcellular location">
    <subcellularLocation>
        <location evidence="1">Bacterial flagellum basal body</location>
    </subcellularLocation>
</comment>
<feature type="domain" description="Flagellar basal body rod protein N-terminal" evidence="2">
    <location>
        <begin position="20"/>
        <end position="38"/>
    </location>
</feature>